<comment type="caution">
    <text evidence="2">The sequence shown here is derived from an EMBL/GenBank/DDBJ whole genome shotgun (WGS) entry which is preliminary data.</text>
</comment>
<dbReference type="AlphaFoldDB" id="A0A9J5Z759"/>
<reference evidence="2 3" key="1">
    <citation type="submission" date="2020-09" db="EMBL/GenBank/DDBJ databases">
        <title>De no assembly of potato wild relative species, Solanum commersonii.</title>
        <authorList>
            <person name="Cho K."/>
        </authorList>
    </citation>
    <scope>NUCLEOTIDE SEQUENCE [LARGE SCALE GENOMIC DNA]</scope>
    <source>
        <strain evidence="2">LZ3.2</strain>
        <tissue evidence="2">Leaf</tissue>
    </source>
</reference>
<feature type="region of interest" description="Disordered" evidence="1">
    <location>
        <begin position="1"/>
        <end position="21"/>
    </location>
</feature>
<dbReference type="Pfam" id="PF16588">
    <property type="entry name" value="zf-C2H2_10"/>
    <property type="match status" value="1"/>
</dbReference>
<sequence>MESLALYTSSNFRSPQPNSRQAFPRRNFHSLYCDFCNMKGHTRAECNKLKKCDHCHATGHVKDNCFQLIGYPENFKGKKKVNAVMGDSAMQKPMPFM</sequence>
<protein>
    <submittedName>
        <fullName evidence="2">Uncharacterized protein</fullName>
    </submittedName>
</protein>
<proteinExistence type="predicted"/>
<dbReference type="Gene3D" id="4.10.60.10">
    <property type="entry name" value="Zinc finger, CCHC-type"/>
    <property type="match status" value="1"/>
</dbReference>
<name>A0A9J5Z759_SOLCO</name>
<dbReference type="Proteomes" id="UP000824120">
    <property type="component" value="Chromosome 4"/>
</dbReference>
<evidence type="ECO:0000313" key="2">
    <source>
        <dbReference type="EMBL" id="KAG5608458.1"/>
    </source>
</evidence>
<keyword evidence="3" id="KW-1185">Reference proteome</keyword>
<dbReference type="PANTHER" id="PTHR34222:SF87">
    <property type="entry name" value="CCHC-TYPE DOMAIN-CONTAINING PROTEIN"/>
    <property type="match status" value="1"/>
</dbReference>
<evidence type="ECO:0000313" key="3">
    <source>
        <dbReference type="Proteomes" id="UP000824120"/>
    </source>
</evidence>
<organism evidence="2 3">
    <name type="scientific">Solanum commersonii</name>
    <name type="common">Commerson's wild potato</name>
    <name type="synonym">Commerson's nightshade</name>
    <dbReference type="NCBI Taxonomy" id="4109"/>
    <lineage>
        <taxon>Eukaryota</taxon>
        <taxon>Viridiplantae</taxon>
        <taxon>Streptophyta</taxon>
        <taxon>Embryophyta</taxon>
        <taxon>Tracheophyta</taxon>
        <taxon>Spermatophyta</taxon>
        <taxon>Magnoliopsida</taxon>
        <taxon>eudicotyledons</taxon>
        <taxon>Gunneridae</taxon>
        <taxon>Pentapetalae</taxon>
        <taxon>asterids</taxon>
        <taxon>lamiids</taxon>
        <taxon>Solanales</taxon>
        <taxon>Solanaceae</taxon>
        <taxon>Solanoideae</taxon>
        <taxon>Solaneae</taxon>
        <taxon>Solanum</taxon>
    </lineage>
</organism>
<dbReference type="PANTHER" id="PTHR34222">
    <property type="entry name" value="GAG_PRE-INTEGRS DOMAIN-CONTAINING PROTEIN"/>
    <property type="match status" value="1"/>
</dbReference>
<evidence type="ECO:0000256" key="1">
    <source>
        <dbReference type="SAM" id="MobiDB-lite"/>
    </source>
</evidence>
<dbReference type="OrthoDB" id="115435at2759"/>
<dbReference type="InterPro" id="IPR036875">
    <property type="entry name" value="Znf_CCHC_sf"/>
</dbReference>
<dbReference type="SUPFAM" id="SSF57756">
    <property type="entry name" value="Retrovirus zinc finger-like domains"/>
    <property type="match status" value="1"/>
</dbReference>
<gene>
    <name evidence="2" type="ORF">H5410_019739</name>
</gene>
<accession>A0A9J5Z759</accession>
<dbReference type="EMBL" id="JACXVP010000004">
    <property type="protein sequence ID" value="KAG5608458.1"/>
    <property type="molecule type" value="Genomic_DNA"/>
</dbReference>
<dbReference type="GO" id="GO:0003676">
    <property type="term" value="F:nucleic acid binding"/>
    <property type="evidence" value="ECO:0007669"/>
    <property type="project" value="InterPro"/>
</dbReference>
<dbReference type="GO" id="GO:0008270">
    <property type="term" value="F:zinc ion binding"/>
    <property type="evidence" value="ECO:0007669"/>
    <property type="project" value="InterPro"/>
</dbReference>